<proteinExistence type="predicted"/>
<dbReference type="GO" id="GO:0005778">
    <property type="term" value="C:peroxisomal membrane"/>
    <property type="evidence" value="ECO:0007669"/>
    <property type="project" value="TreeGrafter"/>
</dbReference>
<reference evidence="4" key="1">
    <citation type="journal article" date="2019" name="Nat. Commun.">
        <title>The genome of broomcorn millet.</title>
        <authorList>
            <person name="Zou C."/>
            <person name="Miki D."/>
            <person name="Li D."/>
            <person name="Tang Q."/>
            <person name="Xiao L."/>
            <person name="Rajput S."/>
            <person name="Deng P."/>
            <person name="Jia W."/>
            <person name="Huang R."/>
            <person name="Zhang M."/>
            <person name="Sun Y."/>
            <person name="Hu J."/>
            <person name="Fu X."/>
            <person name="Schnable P.S."/>
            <person name="Li F."/>
            <person name="Zhang H."/>
            <person name="Feng B."/>
            <person name="Zhu X."/>
            <person name="Liu R."/>
            <person name="Schnable J.C."/>
            <person name="Zhu J.-K."/>
            <person name="Zhang H."/>
        </authorList>
    </citation>
    <scope>NUCLEOTIDE SEQUENCE [LARGE SCALE GENOMIC DNA]</scope>
</reference>
<dbReference type="UniPathway" id="UPA00058">
    <property type="reaction ID" value="UER00103"/>
</dbReference>
<dbReference type="InterPro" id="IPR009023">
    <property type="entry name" value="HMG_CoA_Rdtase_NAD(P)-bd_sf"/>
</dbReference>
<evidence type="ECO:0000256" key="2">
    <source>
        <dbReference type="ARBA" id="ARBA00023229"/>
    </source>
</evidence>
<dbReference type="AlphaFoldDB" id="A0A3L6RXH4"/>
<protein>
    <submittedName>
        <fullName evidence="3">3-hydroxy-3-methylglutaryl-coenzyme A reductase 3-like</fullName>
    </submittedName>
</protein>
<evidence type="ECO:0000313" key="3">
    <source>
        <dbReference type="EMBL" id="RLN11440.1"/>
    </source>
</evidence>
<dbReference type="GO" id="GO:0015936">
    <property type="term" value="P:coenzyme A metabolic process"/>
    <property type="evidence" value="ECO:0007669"/>
    <property type="project" value="InterPro"/>
</dbReference>
<dbReference type="PANTHER" id="PTHR10572">
    <property type="entry name" value="3-HYDROXY-3-METHYLGLUTARYL-COENZYME A REDUCTASE"/>
    <property type="match status" value="1"/>
</dbReference>
<evidence type="ECO:0000256" key="1">
    <source>
        <dbReference type="ARBA" id="ARBA00005084"/>
    </source>
</evidence>
<dbReference type="OrthoDB" id="1698784at2759"/>
<dbReference type="Pfam" id="PF00368">
    <property type="entry name" value="HMG-CoA_red"/>
    <property type="match status" value="1"/>
</dbReference>
<dbReference type="GO" id="GO:0008299">
    <property type="term" value="P:isoprenoid biosynthetic process"/>
    <property type="evidence" value="ECO:0007669"/>
    <property type="project" value="UniProtKB-KW"/>
</dbReference>
<comment type="caution">
    <text evidence="3">The sequence shown here is derived from an EMBL/GenBank/DDBJ whole genome shotgun (WGS) entry which is preliminary data.</text>
</comment>
<dbReference type="PROSITE" id="PS50065">
    <property type="entry name" value="HMG_COA_REDUCTASE_4"/>
    <property type="match status" value="1"/>
</dbReference>
<dbReference type="STRING" id="4540.A0A3L6RXH4"/>
<dbReference type="Proteomes" id="UP000275267">
    <property type="component" value="Unassembled WGS sequence"/>
</dbReference>
<comment type="pathway">
    <text evidence="1">Metabolic intermediate biosynthesis; (R)-mevalonate biosynthesis; (R)-mevalonate from acetyl-CoA: step 3/3.</text>
</comment>
<dbReference type="GO" id="GO:0016126">
    <property type="term" value="P:sterol biosynthetic process"/>
    <property type="evidence" value="ECO:0007669"/>
    <property type="project" value="TreeGrafter"/>
</dbReference>
<dbReference type="SUPFAM" id="SSF55035">
    <property type="entry name" value="NAD-binding domain of HMG-CoA reductase"/>
    <property type="match status" value="1"/>
</dbReference>
<dbReference type="InterPro" id="IPR002202">
    <property type="entry name" value="HMG_CoA_Rdtase"/>
</dbReference>
<sequence length="100" mass="10949">MPEEDKEIVPGVVPGKIPSYVLETRLGDCRRATGIRRSSRFGRLHGVNCAVAARNLYMRFTCSPGDALGMNMVSKGVLNLLDYLQDDFPNMDAISISGSE</sequence>
<dbReference type="Gene3D" id="3.30.70.420">
    <property type="entry name" value="Hydroxymethylglutaryl-CoA reductase, class I/II, NAD/NADP-binding domain"/>
    <property type="match status" value="1"/>
</dbReference>
<evidence type="ECO:0000313" key="4">
    <source>
        <dbReference type="Proteomes" id="UP000275267"/>
    </source>
</evidence>
<dbReference type="EMBL" id="PQIB02000006">
    <property type="protein sequence ID" value="RLN11440.1"/>
    <property type="molecule type" value="Genomic_DNA"/>
</dbReference>
<dbReference type="GO" id="GO:0005789">
    <property type="term" value="C:endoplasmic reticulum membrane"/>
    <property type="evidence" value="ECO:0007669"/>
    <property type="project" value="TreeGrafter"/>
</dbReference>
<dbReference type="PANTHER" id="PTHR10572:SF10">
    <property type="entry name" value="3-HYDROXY-3-METHYLGLUTARYL COENZYME A REDUCTASE"/>
    <property type="match status" value="1"/>
</dbReference>
<name>A0A3L6RXH4_PANMI</name>
<organism evidence="3 4">
    <name type="scientific">Panicum miliaceum</name>
    <name type="common">Proso millet</name>
    <name type="synonym">Broomcorn millet</name>
    <dbReference type="NCBI Taxonomy" id="4540"/>
    <lineage>
        <taxon>Eukaryota</taxon>
        <taxon>Viridiplantae</taxon>
        <taxon>Streptophyta</taxon>
        <taxon>Embryophyta</taxon>
        <taxon>Tracheophyta</taxon>
        <taxon>Spermatophyta</taxon>
        <taxon>Magnoliopsida</taxon>
        <taxon>Liliopsida</taxon>
        <taxon>Poales</taxon>
        <taxon>Poaceae</taxon>
        <taxon>PACMAD clade</taxon>
        <taxon>Panicoideae</taxon>
        <taxon>Panicodae</taxon>
        <taxon>Paniceae</taxon>
        <taxon>Panicinae</taxon>
        <taxon>Panicum</taxon>
        <taxon>Panicum sect. Panicum</taxon>
    </lineage>
</organism>
<keyword evidence="4" id="KW-1185">Reference proteome</keyword>
<dbReference type="GO" id="GO:0004420">
    <property type="term" value="F:hydroxymethylglutaryl-CoA reductase (NADPH) activity"/>
    <property type="evidence" value="ECO:0007669"/>
    <property type="project" value="InterPro"/>
</dbReference>
<keyword evidence="2" id="KW-0414">Isoprene biosynthesis</keyword>
<gene>
    <name evidence="3" type="ORF">C2845_PM09G08070</name>
</gene>
<accession>A0A3L6RXH4</accession>